<reference evidence="4 5" key="1">
    <citation type="journal article" date="2019" name="Int. J. Syst. Evol. Microbiol.">
        <title>The Global Catalogue of Microorganisms (GCM) 10K type strain sequencing project: providing services to taxonomists for standard genome sequencing and annotation.</title>
        <authorList>
            <consortium name="The Broad Institute Genomics Platform"/>
            <consortium name="The Broad Institute Genome Sequencing Center for Infectious Disease"/>
            <person name="Wu L."/>
            <person name="Ma J."/>
        </authorList>
    </citation>
    <scope>NUCLEOTIDE SEQUENCE [LARGE SCALE GENOMIC DNA]</scope>
    <source>
        <strain evidence="4 5">CGMCC 1.16026</strain>
    </source>
</reference>
<comment type="caution">
    <text evidence="4">The sequence shown here is derived from an EMBL/GenBank/DDBJ whole genome shotgun (WGS) entry which is preliminary data.</text>
</comment>
<dbReference type="EMBL" id="JBHSKV010000004">
    <property type="protein sequence ID" value="MFC5133862.1"/>
    <property type="molecule type" value="Genomic_DNA"/>
</dbReference>
<evidence type="ECO:0000256" key="1">
    <source>
        <dbReference type="SAM" id="MobiDB-lite"/>
    </source>
</evidence>
<keyword evidence="2" id="KW-1133">Transmembrane helix</keyword>
<accession>A0ABD5QP13</accession>
<feature type="compositionally biased region" description="Basic and acidic residues" evidence="1">
    <location>
        <begin position="1"/>
        <end position="20"/>
    </location>
</feature>
<dbReference type="Proteomes" id="UP001596145">
    <property type="component" value="Unassembled WGS sequence"/>
</dbReference>
<feature type="region of interest" description="Disordered" evidence="1">
    <location>
        <begin position="1"/>
        <end position="83"/>
    </location>
</feature>
<evidence type="ECO:0000256" key="2">
    <source>
        <dbReference type="SAM" id="Phobius"/>
    </source>
</evidence>
<feature type="domain" description="DUF8060" evidence="3">
    <location>
        <begin position="41"/>
        <end position="156"/>
    </location>
</feature>
<dbReference type="RefSeq" id="WP_238987712.1">
    <property type="nucleotide sequence ID" value="NZ_JBHSKV010000004.1"/>
</dbReference>
<feature type="compositionally biased region" description="Low complexity" evidence="1">
    <location>
        <begin position="37"/>
        <end position="48"/>
    </location>
</feature>
<feature type="transmembrane region" description="Helical" evidence="2">
    <location>
        <begin position="133"/>
        <end position="153"/>
    </location>
</feature>
<sequence length="191" mass="20749">MSDDPAERPADAETDRDRTTDPLNTDAMTDTLDETETASTTTVQTTASRIDPAPATDGGTASDDRTREDDPETSEEGGSRLSRLSSNDLRGLLDRIGLAALVLLALIAGWSFYSQTGRAIRTWLDPAYQPIALAAFNLAVLFVALAGVAHQLYRIRVGDGERVEPRDDPEPSREGDLEPSRAEESRTSEDR</sequence>
<dbReference type="InterPro" id="IPR058373">
    <property type="entry name" value="DUF8060"/>
</dbReference>
<feature type="region of interest" description="Disordered" evidence="1">
    <location>
        <begin position="159"/>
        <end position="191"/>
    </location>
</feature>
<protein>
    <recommendedName>
        <fullName evidence="3">DUF8060 domain-containing protein</fullName>
    </recommendedName>
</protein>
<proteinExistence type="predicted"/>
<evidence type="ECO:0000313" key="5">
    <source>
        <dbReference type="Proteomes" id="UP001596145"/>
    </source>
</evidence>
<dbReference type="AlphaFoldDB" id="A0ABD5QP13"/>
<evidence type="ECO:0000259" key="3">
    <source>
        <dbReference type="Pfam" id="PF26256"/>
    </source>
</evidence>
<feature type="transmembrane region" description="Helical" evidence="2">
    <location>
        <begin position="92"/>
        <end position="113"/>
    </location>
</feature>
<gene>
    <name evidence="4" type="ORF">ACFPJA_03860</name>
</gene>
<dbReference type="Pfam" id="PF26256">
    <property type="entry name" value="DUF8060"/>
    <property type="match status" value="1"/>
</dbReference>
<keyword evidence="2" id="KW-0472">Membrane</keyword>
<evidence type="ECO:0000313" key="4">
    <source>
        <dbReference type="EMBL" id="MFC5133862.1"/>
    </source>
</evidence>
<keyword evidence="2" id="KW-0812">Transmembrane</keyword>
<name>A0ABD5QP13_9EURY</name>
<organism evidence="4 5">
    <name type="scientific">Halorubrum glutamatedens</name>
    <dbReference type="NCBI Taxonomy" id="2707018"/>
    <lineage>
        <taxon>Archaea</taxon>
        <taxon>Methanobacteriati</taxon>
        <taxon>Methanobacteriota</taxon>
        <taxon>Stenosarchaea group</taxon>
        <taxon>Halobacteria</taxon>
        <taxon>Halobacteriales</taxon>
        <taxon>Haloferacaceae</taxon>
        <taxon>Halorubrum</taxon>
    </lineage>
</organism>
<keyword evidence="5" id="KW-1185">Reference proteome</keyword>